<name>F4S9V0_MELLP</name>
<dbReference type="PANTHER" id="PTHR41390">
    <property type="entry name" value="CHROMOSOME 7, WHOLE GENOME SHOTGUN SEQUENCE"/>
    <property type="match status" value="1"/>
</dbReference>
<dbReference type="RefSeq" id="XP_007418157.1">
    <property type="nucleotide sequence ID" value="XM_007418095.1"/>
</dbReference>
<reference evidence="3" key="1">
    <citation type="journal article" date="2011" name="Proc. Natl. Acad. Sci. U.S.A.">
        <title>Obligate biotrophy features unraveled by the genomic analysis of rust fungi.</title>
        <authorList>
            <person name="Duplessis S."/>
            <person name="Cuomo C.A."/>
            <person name="Lin Y.-C."/>
            <person name="Aerts A."/>
            <person name="Tisserant E."/>
            <person name="Veneault-Fourrey C."/>
            <person name="Joly D.L."/>
            <person name="Hacquard S."/>
            <person name="Amselem J."/>
            <person name="Cantarel B.L."/>
            <person name="Chiu R."/>
            <person name="Coutinho P.M."/>
            <person name="Feau N."/>
            <person name="Field M."/>
            <person name="Frey P."/>
            <person name="Gelhaye E."/>
            <person name="Goldberg J."/>
            <person name="Grabherr M.G."/>
            <person name="Kodira C.D."/>
            <person name="Kohler A."/>
            <person name="Kuees U."/>
            <person name="Lindquist E.A."/>
            <person name="Lucas S.M."/>
            <person name="Mago R."/>
            <person name="Mauceli E."/>
            <person name="Morin E."/>
            <person name="Murat C."/>
            <person name="Pangilinan J.L."/>
            <person name="Park R."/>
            <person name="Pearson M."/>
            <person name="Quesneville H."/>
            <person name="Rouhier N."/>
            <person name="Sakthikumar S."/>
            <person name="Salamov A.A."/>
            <person name="Schmutz J."/>
            <person name="Selles B."/>
            <person name="Shapiro H."/>
            <person name="Tanguay P."/>
            <person name="Tuskan G.A."/>
            <person name="Henrissat B."/>
            <person name="Van de Peer Y."/>
            <person name="Rouze P."/>
            <person name="Ellis J.G."/>
            <person name="Dodds P.N."/>
            <person name="Schein J.E."/>
            <person name="Zhong S."/>
            <person name="Hamelin R.C."/>
            <person name="Grigoriev I.V."/>
            <person name="Szabo L.J."/>
            <person name="Martin F."/>
        </authorList>
    </citation>
    <scope>NUCLEOTIDE SEQUENCE [LARGE SCALE GENOMIC DNA]</scope>
    <source>
        <strain evidence="3">98AG31 / pathotype 3-4-7</strain>
    </source>
</reference>
<evidence type="ECO:0000313" key="3">
    <source>
        <dbReference type="Proteomes" id="UP000001072"/>
    </source>
</evidence>
<dbReference type="AlphaFoldDB" id="F4S9V0"/>
<accession>F4S9V0</accession>
<evidence type="ECO:0000313" key="2">
    <source>
        <dbReference type="EMBL" id="EGF98581.1"/>
    </source>
</evidence>
<dbReference type="GeneID" id="18924979"/>
<dbReference type="HOGENOM" id="CLU_1354895_0_0_1"/>
<keyword evidence="1" id="KW-0812">Transmembrane</keyword>
<keyword evidence="1" id="KW-0472">Membrane</keyword>
<gene>
    <name evidence="2" type="ORF">MELLADRAFT_113431</name>
</gene>
<protein>
    <submittedName>
        <fullName evidence="2">Uncharacterized protein</fullName>
    </submittedName>
</protein>
<organism evidence="3">
    <name type="scientific">Melampsora larici-populina (strain 98AG31 / pathotype 3-4-7)</name>
    <name type="common">Poplar leaf rust fungus</name>
    <dbReference type="NCBI Taxonomy" id="747676"/>
    <lineage>
        <taxon>Eukaryota</taxon>
        <taxon>Fungi</taxon>
        <taxon>Dikarya</taxon>
        <taxon>Basidiomycota</taxon>
        <taxon>Pucciniomycotina</taxon>
        <taxon>Pucciniomycetes</taxon>
        <taxon>Pucciniales</taxon>
        <taxon>Melampsoraceae</taxon>
        <taxon>Melampsora</taxon>
    </lineage>
</organism>
<feature type="transmembrane region" description="Helical" evidence="1">
    <location>
        <begin position="64"/>
        <end position="85"/>
    </location>
</feature>
<dbReference type="EMBL" id="GL883173">
    <property type="protein sequence ID" value="EGF98581.1"/>
    <property type="molecule type" value="Genomic_DNA"/>
</dbReference>
<keyword evidence="3" id="KW-1185">Reference proteome</keyword>
<dbReference type="PANTHER" id="PTHR41390:SF1">
    <property type="entry name" value="NADH-UBIQUINONE OXIDOREDUCTASE 213 KDA SUBUNIT"/>
    <property type="match status" value="1"/>
</dbReference>
<dbReference type="InParanoid" id="F4S9V0"/>
<dbReference type="VEuPathDB" id="FungiDB:MELLADRAFT_113431"/>
<evidence type="ECO:0000256" key="1">
    <source>
        <dbReference type="SAM" id="Phobius"/>
    </source>
</evidence>
<dbReference type="STRING" id="747676.F4S9V0"/>
<dbReference type="OrthoDB" id="3366659at2759"/>
<proteinExistence type="predicted"/>
<sequence>MTMSFSSEGVIDSNPITSSTNSTITEQNAKTIITGTLASTFRQCIVEPILNQTTPTHSIHNPHLIGVLPTFITATILGGSINGFLRGRHTILRSSITTSLVCSSIHIIMNEINLLRIRLLSSNSSSQTDWSTNSNISKTDENSSRDRSRFWERWIPLQRIPDEVWRKRLSEDLDFIESRRRLVSEEIVLIENALKAKENTKS</sequence>
<dbReference type="Proteomes" id="UP000001072">
    <property type="component" value="Unassembled WGS sequence"/>
</dbReference>
<keyword evidence="1" id="KW-1133">Transmembrane helix</keyword>
<dbReference type="KEGG" id="mlr:MELLADRAFT_113431"/>
<dbReference type="eggNOG" id="ENOG502R2B1">
    <property type="taxonomic scope" value="Eukaryota"/>
</dbReference>